<feature type="region of interest" description="Disordered" evidence="1">
    <location>
        <begin position="96"/>
        <end position="123"/>
    </location>
</feature>
<dbReference type="OrthoDB" id="10586280at2759"/>
<protein>
    <submittedName>
        <fullName evidence="2">Uncharacterized protein</fullName>
    </submittedName>
</protein>
<gene>
    <name evidence="2" type="ORF">GSOID_T00004139001</name>
    <name evidence="3" type="ORF">GSOID_T00025564001</name>
</gene>
<accession>E4X8B3</accession>
<evidence type="ECO:0000256" key="1">
    <source>
        <dbReference type="SAM" id="MobiDB-lite"/>
    </source>
</evidence>
<name>E4X8B3_OIKDI</name>
<dbReference type="Proteomes" id="UP000001307">
    <property type="component" value="Unassembled WGS sequence"/>
</dbReference>
<dbReference type="EMBL" id="FN653029">
    <property type="protein sequence ID" value="CBY08130.1"/>
    <property type="molecule type" value="Genomic_DNA"/>
</dbReference>
<reference evidence="2" key="1">
    <citation type="journal article" date="2010" name="Science">
        <title>Plasticity of animal genome architecture unmasked by rapid evolution of a pelagic tunicate.</title>
        <authorList>
            <person name="Denoeud F."/>
            <person name="Henriet S."/>
            <person name="Mungpakdee S."/>
            <person name="Aury J.M."/>
            <person name="Da Silva C."/>
            <person name="Brinkmann H."/>
            <person name="Mikhaleva J."/>
            <person name="Olsen L.C."/>
            <person name="Jubin C."/>
            <person name="Canestro C."/>
            <person name="Bouquet J.M."/>
            <person name="Danks G."/>
            <person name="Poulain J."/>
            <person name="Campsteijn C."/>
            <person name="Adamski M."/>
            <person name="Cross I."/>
            <person name="Yadetie F."/>
            <person name="Muffato M."/>
            <person name="Louis A."/>
            <person name="Butcher S."/>
            <person name="Tsagkogeorga G."/>
            <person name="Konrad A."/>
            <person name="Singh S."/>
            <person name="Jensen M.F."/>
            <person name="Cong E.H."/>
            <person name="Eikeseth-Otteraa H."/>
            <person name="Noel B."/>
            <person name="Anthouard V."/>
            <person name="Porcel B.M."/>
            <person name="Kachouri-Lafond R."/>
            <person name="Nishino A."/>
            <person name="Ugolini M."/>
            <person name="Chourrout P."/>
            <person name="Nishida H."/>
            <person name="Aasland R."/>
            <person name="Huzurbazar S."/>
            <person name="Westhof E."/>
            <person name="Delsuc F."/>
            <person name="Lehrach H."/>
            <person name="Reinhardt R."/>
            <person name="Weissenbach J."/>
            <person name="Roy S.W."/>
            <person name="Artiguenave F."/>
            <person name="Postlethwait J.H."/>
            <person name="Manak J.R."/>
            <person name="Thompson E.M."/>
            <person name="Jaillon O."/>
            <person name="Du Pasquier L."/>
            <person name="Boudinot P."/>
            <person name="Liberles D.A."/>
            <person name="Volff J.N."/>
            <person name="Philippe H."/>
            <person name="Lenhard B."/>
            <person name="Roest Crollius H."/>
            <person name="Wincker P."/>
            <person name="Chourrout D."/>
        </authorList>
    </citation>
    <scope>NUCLEOTIDE SEQUENCE [LARGE SCALE GENOMIC DNA]</scope>
</reference>
<evidence type="ECO:0000313" key="3">
    <source>
        <dbReference type="EMBL" id="CBY31647.1"/>
    </source>
</evidence>
<dbReference type="EMBL" id="FN654311">
    <property type="protein sequence ID" value="CBY31647.1"/>
    <property type="molecule type" value="Genomic_DNA"/>
</dbReference>
<keyword evidence="4" id="KW-1185">Reference proteome</keyword>
<organism evidence="2">
    <name type="scientific">Oikopleura dioica</name>
    <name type="common">Tunicate</name>
    <dbReference type="NCBI Taxonomy" id="34765"/>
    <lineage>
        <taxon>Eukaryota</taxon>
        <taxon>Metazoa</taxon>
        <taxon>Chordata</taxon>
        <taxon>Tunicata</taxon>
        <taxon>Appendicularia</taxon>
        <taxon>Copelata</taxon>
        <taxon>Oikopleuridae</taxon>
        <taxon>Oikopleura</taxon>
    </lineage>
</organism>
<sequence length="131" mass="14770">MTAAENRIIRTLSKGPVDMNNTYETMSKVMGSKNPLFVQDEDIYGVPPPSNAGARSHQHLVKELEVRPSWCKFIFNRKTEDSTESEYSDSVTIYSSSSGYTTTEIPEKLQKKNSHGQSRRSSMNIVFGMNL</sequence>
<dbReference type="AlphaFoldDB" id="E4X8B3"/>
<evidence type="ECO:0000313" key="2">
    <source>
        <dbReference type="EMBL" id="CBY08130.1"/>
    </source>
</evidence>
<dbReference type="InParanoid" id="E4X8B3"/>
<dbReference type="Proteomes" id="UP000011014">
    <property type="component" value="Unassembled WGS sequence"/>
</dbReference>
<evidence type="ECO:0000313" key="4">
    <source>
        <dbReference type="Proteomes" id="UP000001307"/>
    </source>
</evidence>
<proteinExistence type="predicted"/>